<dbReference type="InterPro" id="IPR004107">
    <property type="entry name" value="Integrase_SAM-like_N"/>
</dbReference>
<evidence type="ECO:0000256" key="3">
    <source>
        <dbReference type="ARBA" id="ARBA00023125"/>
    </source>
</evidence>
<dbReference type="PROSITE" id="PS51900">
    <property type="entry name" value="CB"/>
    <property type="match status" value="1"/>
</dbReference>
<dbReference type="InterPro" id="IPR011010">
    <property type="entry name" value="DNA_brk_join_enz"/>
</dbReference>
<dbReference type="GO" id="GO:0006310">
    <property type="term" value="P:DNA recombination"/>
    <property type="evidence" value="ECO:0007669"/>
    <property type="project" value="UniProtKB-KW"/>
</dbReference>
<dbReference type="PANTHER" id="PTHR30349:SF81">
    <property type="entry name" value="TYROSINE RECOMBINASE XERC"/>
    <property type="match status" value="1"/>
</dbReference>
<evidence type="ECO:0000313" key="9">
    <source>
        <dbReference type="Proteomes" id="UP000295662"/>
    </source>
</evidence>
<name>A0A4R7RUL9_9BACT</name>
<comment type="caution">
    <text evidence="8">The sequence shown here is derived from an EMBL/GenBank/DDBJ whole genome shotgun (WGS) entry which is preliminary data.</text>
</comment>
<dbReference type="InterPro" id="IPR044068">
    <property type="entry name" value="CB"/>
</dbReference>
<sequence length="324" mass="36179">MENYKNGLVDKSKARLLTAVEFQSLADVPPEVEWFANIENKNTRRAYKSDVQDFMAFAGIRQAEEFRLVKRSHLIAWRKQLEARTLEAATVRRKLSAVASLFDYLCECNAVPFNPADGVKRPNMGSNEGKSPALSDERAKAILEAPAPDTLKGVRDRAILSALLFHGLRRAELCSLKVGDIQERRGVMHFLVEGKGGKIRFIPIHPHTSQRISDYLAITAHKSDVRAPLFLKARSRDADGCPSPLTGHAIYKDVVRKYARQIGIEASAICVHGLRATAATNALDHDADIAKVQEWLGHSSISTTRLYDRRSMKPEDSPTFKVTY</sequence>
<dbReference type="PROSITE" id="PS51898">
    <property type="entry name" value="TYR_RECOMBINASE"/>
    <property type="match status" value="1"/>
</dbReference>
<evidence type="ECO:0000256" key="2">
    <source>
        <dbReference type="ARBA" id="ARBA00022908"/>
    </source>
</evidence>
<dbReference type="GO" id="GO:0007059">
    <property type="term" value="P:chromosome segregation"/>
    <property type="evidence" value="ECO:0007669"/>
    <property type="project" value="UniProtKB-KW"/>
</dbReference>
<dbReference type="Proteomes" id="UP000295662">
    <property type="component" value="Unassembled WGS sequence"/>
</dbReference>
<keyword evidence="3 5" id="KW-0238">DNA-binding</keyword>
<evidence type="ECO:0000256" key="1">
    <source>
        <dbReference type="ARBA" id="ARBA00022829"/>
    </source>
</evidence>
<dbReference type="CDD" id="cd00397">
    <property type="entry name" value="DNA_BRE_C"/>
    <property type="match status" value="1"/>
</dbReference>
<dbReference type="InterPro" id="IPR002104">
    <property type="entry name" value="Integrase_catalytic"/>
</dbReference>
<organism evidence="8 9">
    <name type="scientific">Prosthecobacter fusiformis</name>
    <dbReference type="NCBI Taxonomy" id="48464"/>
    <lineage>
        <taxon>Bacteria</taxon>
        <taxon>Pseudomonadati</taxon>
        <taxon>Verrucomicrobiota</taxon>
        <taxon>Verrucomicrobiia</taxon>
        <taxon>Verrucomicrobiales</taxon>
        <taxon>Verrucomicrobiaceae</taxon>
        <taxon>Prosthecobacter</taxon>
    </lineage>
</organism>
<keyword evidence="9" id="KW-1185">Reference proteome</keyword>
<protein>
    <submittedName>
        <fullName evidence="8">Site-specific recombinase XerD</fullName>
    </submittedName>
</protein>
<dbReference type="GO" id="GO:0015074">
    <property type="term" value="P:DNA integration"/>
    <property type="evidence" value="ECO:0007669"/>
    <property type="project" value="UniProtKB-KW"/>
</dbReference>
<dbReference type="PANTHER" id="PTHR30349">
    <property type="entry name" value="PHAGE INTEGRASE-RELATED"/>
    <property type="match status" value="1"/>
</dbReference>
<dbReference type="Pfam" id="PF00589">
    <property type="entry name" value="Phage_integrase"/>
    <property type="match status" value="1"/>
</dbReference>
<feature type="domain" description="Tyr recombinase" evidence="6">
    <location>
        <begin position="129"/>
        <end position="320"/>
    </location>
</feature>
<evidence type="ECO:0000259" key="6">
    <source>
        <dbReference type="PROSITE" id="PS51898"/>
    </source>
</evidence>
<proteinExistence type="predicted"/>
<dbReference type="SUPFAM" id="SSF56349">
    <property type="entry name" value="DNA breaking-rejoining enzymes"/>
    <property type="match status" value="1"/>
</dbReference>
<reference evidence="8 9" key="1">
    <citation type="submission" date="2019-03" db="EMBL/GenBank/DDBJ databases">
        <title>Genomic Encyclopedia of Archaeal and Bacterial Type Strains, Phase II (KMG-II): from individual species to whole genera.</title>
        <authorList>
            <person name="Goeker M."/>
        </authorList>
    </citation>
    <scope>NUCLEOTIDE SEQUENCE [LARGE SCALE GENOMIC DNA]</scope>
    <source>
        <strain evidence="8 9">ATCC 25309</strain>
    </source>
</reference>
<dbReference type="InterPro" id="IPR010998">
    <property type="entry name" value="Integrase_recombinase_N"/>
</dbReference>
<evidence type="ECO:0000313" key="8">
    <source>
        <dbReference type="EMBL" id="TDU69444.1"/>
    </source>
</evidence>
<dbReference type="GO" id="GO:0003677">
    <property type="term" value="F:DNA binding"/>
    <property type="evidence" value="ECO:0007669"/>
    <property type="project" value="UniProtKB-UniRule"/>
</dbReference>
<keyword evidence="4" id="KW-0233">DNA recombination</keyword>
<feature type="domain" description="Core-binding (CB)" evidence="7">
    <location>
        <begin position="29"/>
        <end position="106"/>
    </location>
</feature>
<gene>
    <name evidence="8" type="ORF">EI77_03099</name>
</gene>
<evidence type="ECO:0000256" key="5">
    <source>
        <dbReference type="PROSITE-ProRule" id="PRU01248"/>
    </source>
</evidence>
<evidence type="ECO:0000256" key="4">
    <source>
        <dbReference type="ARBA" id="ARBA00023172"/>
    </source>
</evidence>
<keyword evidence="1" id="KW-0159">Chromosome partition</keyword>
<dbReference type="EMBL" id="SOCA01000005">
    <property type="protein sequence ID" value="TDU69444.1"/>
    <property type="molecule type" value="Genomic_DNA"/>
</dbReference>
<dbReference type="InterPro" id="IPR013762">
    <property type="entry name" value="Integrase-like_cat_sf"/>
</dbReference>
<keyword evidence="2" id="KW-0229">DNA integration</keyword>
<dbReference type="RefSeq" id="WP_208300366.1">
    <property type="nucleotide sequence ID" value="NZ_SOCA01000005.1"/>
</dbReference>
<dbReference type="InterPro" id="IPR050090">
    <property type="entry name" value="Tyrosine_recombinase_XerCD"/>
</dbReference>
<dbReference type="Pfam" id="PF02899">
    <property type="entry name" value="Phage_int_SAM_1"/>
    <property type="match status" value="1"/>
</dbReference>
<dbReference type="AlphaFoldDB" id="A0A4R7RUL9"/>
<dbReference type="Gene3D" id="1.10.443.10">
    <property type="entry name" value="Intergrase catalytic core"/>
    <property type="match status" value="1"/>
</dbReference>
<dbReference type="Gene3D" id="1.10.150.130">
    <property type="match status" value="1"/>
</dbReference>
<accession>A0A4R7RUL9</accession>
<evidence type="ECO:0000259" key="7">
    <source>
        <dbReference type="PROSITE" id="PS51900"/>
    </source>
</evidence>